<evidence type="ECO:0000313" key="3">
    <source>
        <dbReference type="Proteomes" id="UP000228497"/>
    </source>
</evidence>
<dbReference type="InterPro" id="IPR044038">
    <property type="entry name" value="dATP/dGTP_diPOhydrolase_N"/>
</dbReference>
<dbReference type="Pfam" id="PF18909">
    <property type="entry name" value="dGTP_diPhyd_N"/>
    <property type="match status" value="1"/>
</dbReference>
<feature type="non-terminal residue" evidence="2">
    <location>
        <position position="99"/>
    </location>
</feature>
<dbReference type="Proteomes" id="UP000228497">
    <property type="component" value="Unassembled WGS sequence"/>
</dbReference>
<dbReference type="EMBL" id="PFFD01000094">
    <property type="protein sequence ID" value="PIV87002.1"/>
    <property type="molecule type" value="Genomic_DNA"/>
</dbReference>
<proteinExistence type="predicted"/>
<name>A0A2M7FBX5_9BACT</name>
<feature type="domain" description="dATP/dGTP diphosphohydrolase N-terminal" evidence="1">
    <location>
        <begin position="6"/>
        <end position="99"/>
    </location>
</feature>
<evidence type="ECO:0000259" key="1">
    <source>
        <dbReference type="Pfam" id="PF18909"/>
    </source>
</evidence>
<sequence>MSDAIKHDKEKLRFDLVPVYPQEQVAAVYTFGAKKYSDRNWEVGFTWNRPYGATLRHMVAFWGGEDLDPETGLPHLAHAICELQFLLEFTKTHPEMDNR</sequence>
<reference evidence="3" key="1">
    <citation type="submission" date="2017-09" db="EMBL/GenBank/DDBJ databases">
        <title>Depth-based differentiation of microbial function through sediment-hosted aquifers and enrichment of novel symbionts in the deep terrestrial subsurface.</title>
        <authorList>
            <person name="Probst A.J."/>
            <person name="Ladd B."/>
            <person name="Jarett J.K."/>
            <person name="Geller-Mcgrath D.E."/>
            <person name="Sieber C.M.K."/>
            <person name="Emerson J.B."/>
            <person name="Anantharaman K."/>
            <person name="Thomas B.C."/>
            <person name="Malmstrom R."/>
            <person name="Stieglmeier M."/>
            <person name="Klingl A."/>
            <person name="Woyke T."/>
            <person name="Ryan C.M."/>
            <person name="Banfield J.F."/>
        </authorList>
    </citation>
    <scope>NUCLEOTIDE SEQUENCE [LARGE SCALE GENOMIC DNA]</scope>
</reference>
<evidence type="ECO:0000313" key="2">
    <source>
        <dbReference type="EMBL" id="PIV87002.1"/>
    </source>
</evidence>
<comment type="caution">
    <text evidence="2">The sequence shown here is derived from an EMBL/GenBank/DDBJ whole genome shotgun (WGS) entry which is preliminary data.</text>
</comment>
<gene>
    <name evidence="2" type="ORF">COW49_02035</name>
</gene>
<dbReference type="AlphaFoldDB" id="A0A2M7FBX5"/>
<accession>A0A2M7FBX5</accession>
<organism evidence="2 3">
    <name type="scientific">Candidatus Kaiserbacteria bacterium CG17_big_fil_post_rev_8_21_14_2_50_51_7</name>
    <dbReference type="NCBI Taxonomy" id="1974613"/>
    <lineage>
        <taxon>Bacteria</taxon>
        <taxon>Candidatus Kaiseribacteriota</taxon>
    </lineage>
</organism>
<protein>
    <recommendedName>
        <fullName evidence="1">dATP/dGTP diphosphohydrolase N-terminal domain-containing protein</fullName>
    </recommendedName>
</protein>